<evidence type="ECO:0000313" key="3">
    <source>
        <dbReference type="Proteomes" id="UP001189429"/>
    </source>
</evidence>
<feature type="non-terminal residue" evidence="2">
    <location>
        <position position="1159"/>
    </location>
</feature>
<dbReference type="EMBL" id="CAUYUJ010022015">
    <property type="protein sequence ID" value="CAK0908443.1"/>
    <property type="molecule type" value="Genomic_DNA"/>
</dbReference>
<feature type="region of interest" description="Disordered" evidence="1">
    <location>
        <begin position="519"/>
        <end position="557"/>
    </location>
</feature>
<evidence type="ECO:0000256" key="1">
    <source>
        <dbReference type="SAM" id="MobiDB-lite"/>
    </source>
</evidence>
<gene>
    <name evidence="2" type="ORF">PCOR1329_LOCUS83124</name>
</gene>
<feature type="compositionally biased region" description="Low complexity" evidence="1">
    <location>
        <begin position="60"/>
        <end position="69"/>
    </location>
</feature>
<feature type="compositionally biased region" description="Basic residues" evidence="1">
    <location>
        <begin position="46"/>
        <end position="59"/>
    </location>
</feature>
<name>A0ABN9Y754_9DINO</name>
<feature type="region of interest" description="Disordered" evidence="1">
    <location>
        <begin position="1"/>
        <end position="69"/>
    </location>
</feature>
<accession>A0ABN9Y754</accession>
<protein>
    <submittedName>
        <fullName evidence="2">Uncharacterized protein</fullName>
    </submittedName>
</protein>
<sequence>MWELPDLSDAEASSPGRWKRAWELPDSDQGDQGDDGPLATAGGHAAPRRRVARRTRRGRPVGYAGTAAARAHRDAALASAGLLGDSADAPEEEENEKGDCAAQSPPRFGLWLSCLPSGVSAAVAKAACRSSVPRDPELTEKVVPHFFGPISAPIASTTASAHIVGMPRRNVPQRLAQLAAAIYWASQAWTSSLVSWLRARIASRAAFVPVADFQCTQIDETPLLHKGQYNDMGPKRGARQELARVRQPVFRRRMNKKETQAMKEVQVRCEQVWLFECPAAKRTQCWVVPLITPLQVVDHGTGETLAQVLDAHWGVNGLASLRQLFGFLFDAYTADRALENGRCFNGRAAKSGIECLIEPCFAHIAHAIQSRSWRSMDYVASGLIAYSLCMKPGGAVQKLRRYIAIWLWERVRVVDDAAPSLDAPSRAPLVALLDLCLPGKAVADIRRRHELLFLFTSDITSPEIVWRCPGLLWDKWDWAVRAAFALLPSKARLVFGIHDVGHYAVTKWCRSKLADPAGFQQGAEPRSTWQLSSSSDDERPDSGAAREPDPKRDGQPGIDWAAFNRKQRKKCEVFAPIRPAGLLVVACATMAPTVELTHYIEHMGGKGWFLKQMAEVMRTGSCTTRMSEVSDGRAETRFLHRTDNLLWDTSKWPALEFHDRTRVMANVAFSMISATKCTSRSLLFRRWAGFPCKLWGLLSCGPQDRQALAHELLHSPKCLLDPWSEHFLKKYSTVPLLTGSEALGVLHVVGLLVKIDNCFIECLNALLRRLQREKSQTHCPDIAAASAEFVIRQQAIQEKEVISRSRALRPPENTRPEGSRPPRCKVIRTGHQAGHKTHGGGVWRRALGVELAGTTWKTRGEQKAVMRAAHQSAREKRAAGGEVWQQMQEEGRAGTLAHRCGGKSFGGAMPKALEPQQATGQLTQRQVVAIELHRRAEKDCHDVCRQKALARQADAHAAARTEQAIVEWCESHREEAVPLGSEALPVDFIFWCPPAREMAERALAGQSSSGHASILGALGSAWQARHNCLVHSASPPLPGRDPAEQKARQRSICALAGQCLCSDDCRSGRCLAQAASIIFRKTFVKDSAARKVYDENMAVLHVFEKESGWEDDPGAGTWLHCGHGDLRSGEFHFTELVADCDSEQALSLEGMAPRIIALK</sequence>
<dbReference type="PROSITE" id="PS00383">
    <property type="entry name" value="TYR_PHOSPHATASE_1"/>
    <property type="match status" value="1"/>
</dbReference>
<dbReference type="InterPro" id="IPR016130">
    <property type="entry name" value="Tyr_Pase_AS"/>
</dbReference>
<dbReference type="Proteomes" id="UP001189429">
    <property type="component" value="Unassembled WGS sequence"/>
</dbReference>
<reference evidence="2" key="1">
    <citation type="submission" date="2023-10" db="EMBL/GenBank/DDBJ databases">
        <authorList>
            <person name="Chen Y."/>
            <person name="Shah S."/>
            <person name="Dougan E. K."/>
            <person name="Thang M."/>
            <person name="Chan C."/>
        </authorList>
    </citation>
    <scope>NUCLEOTIDE SEQUENCE [LARGE SCALE GENOMIC DNA]</scope>
</reference>
<comment type="caution">
    <text evidence="2">The sequence shown here is derived from an EMBL/GenBank/DDBJ whole genome shotgun (WGS) entry which is preliminary data.</text>
</comment>
<feature type="compositionally biased region" description="Basic and acidic residues" evidence="1">
    <location>
        <begin position="536"/>
        <end position="554"/>
    </location>
</feature>
<feature type="compositionally biased region" description="Acidic residues" evidence="1">
    <location>
        <begin position="25"/>
        <end position="34"/>
    </location>
</feature>
<organism evidence="2 3">
    <name type="scientific">Prorocentrum cordatum</name>
    <dbReference type="NCBI Taxonomy" id="2364126"/>
    <lineage>
        <taxon>Eukaryota</taxon>
        <taxon>Sar</taxon>
        <taxon>Alveolata</taxon>
        <taxon>Dinophyceae</taxon>
        <taxon>Prorocentrales</taxon>
        <taxon>Prorocentraceae</taxon>
        <taxon>Prorocentrum</taxon>
    </lineage>
</organism>
<keyword evidence="3" id="KW-1185">Reference proteome</keyword>
<feature type="region of interest" description="Disordered" evidence="1">
    <location>
        <begin position="804"/>
        <end position="825"/>
    </location>
</feature>
<evidence type="ECO:0000313" key="2">
    <source>
        <dbReference type="EMBL" id="CAK0908443.1"/>
    </source>
</evidence>
<proteinExistence type="predicted"/>